<organism evidence="8 9">
    <name type="scientific">Drosophila albomicans</name>
    <name type="common">Fruit fly</name>
    <dbReference type="NCBI Taxonomy" id="7291"/>
    <lineage>
        <taxon>Eukaryota</taxon>
        <taxon>Metazoa</taxon>
        <taxon>Ecdysozoa</taxon>
        <taxon>Arthropoda</taxon>
        <taxon>Hexapoda</taxon>
        <taxon>Insecta</taxon>
        <taxon>Pterygota</taxon>
        <taxon>Neoptera</taxon>
        <taxon>Endopterygota</taxon>
        <taxon>Diptera</taxon>
        <taxon>Brachycera</taxon>
        <taxon>Muscomorpha</taxon>
        <taxon>Ephydroidea</taxon>
        <taxon>Drosophilidae</taxon>
        <taxon>Drosophila</taxon>
    </lineage>
</organism>
<keyword evidence="8" id="KW-1185">Reference proteome</keyword>
<dbReference type="NCBIfam" id="NF003745">
    <property type="entry name" value="PRK05342.1"/>
    <property type="match status" value="1"/>
</dbReference>
<dbReference type="SMART" id="SM01086">
    <property type="entry name" value="ClpB_D2-small"/>
    <property type="match status" value="1"/>
</dbReference>
<accession>A0A6P8XK63</accession>
<dbReference type="PANTHER" id="PTHR48102:SF7">
    <property type="entry name" value="ATP-DEPENDENT CLP PROTEASE ATP-BINDING SUBUNIT CLPX-LIKE, MITOCHONDRIAL"/>
    <property type="match status" value="1"/>
</dbReference>
<evidence type="ECO:0000256" key="2">
    <source>
        <dbReference type="ARBA" id="ARBA00022741"/>
    </source>
</evidence>
<protein>
    <submittedName>
        <fullName evidence="9">ATP-dependent Clp protease ATP-binding subunit clpX-like, mitochondrial</fullName>
    </submittedName>
</protein>
<dbReference type="InterPro" id="IPR004487">
    <property type="entry name" value="Clp_protease_ATP-bd_su_ClpX"/>
</dbReference>
<feature type="region of interest" description="Disordered" evidence="6">
    <location>
        <begin position="78"/>
        <end position="120"/>
    </location>
</feature>
<keyword evidence="3" id="KW-0862">Zinc</keyword>
<evidence type="ECO:0000313" key="8">
    <source>
        <dbReference type="Proteomes" id="UP000515160"/>
    </source>
</evidence>
<dbReference type="Proteomes" id="UP000515160">
    <property type="component" value="Chromosome 2R"/>
</dbReference>
<dbReference type="InterPro" id="IPR019489">
    <property type="entry name" value="Clp_ATPase_C"/>
</dbReference>
<dbReference type="GO" id="GO:0008270">
    <property type="term" value="F:zinc ion binding"/>
    <property type="evidence" value="ECO:0007669"/>
    <property type="project" value="InterPro"/>
</dbReference>
<sequence length="672" mass="72277">MSMVRRILLLAPKYKIWTKGTNLSHTQHTARCVIVSTGCTRHFHLATRHLAANRRMMIEPVMAIPAYIDITNGVTTMSDGSSSSDSSSSSSSSNSSSASGGHGSGAAKASGPGASGGGGGANTTGGNDKFLACPKCGSACTQVETFVSSTRFVKCAKCNYFFVVLSDVETKHRVKEEPKNQRKPPPPPQKIMEYLDKHVVGQEFAKKVLAVAVYNHYKRIHHNLPQLQQQNQSATSGSGGMDGIPRSDLLHITGIGHTLNSTPGSELPPKPAQMGLGGGAGLTGSGLGLHTSSNTSIPRGDHRPGSEILDKQNNDVKLEKSNIIMLGPTGSGKTLIAQTIARCLDVPFAICDCTTLTQAGYVGEDIESVISKLLQDANYNVERAQTGIVFLDEVDKIGAVPGIHQLRDVGGEGVQQGMLKMLEGTVVNVPERNSPRKLRGETVQVDTTNILFVASGAYTGLDRLIARRLNEKYLGFGMPSTSGSGRRAAQSAASPMDNDQEERDKCLTKVQARDLVEFGMIPEFVGRFPVIVPFHSLNVNMLVRILTEPRNALVPQYKALLGLDEVNLSFTEEAVESIASLAMERHTGARGLRSIMEQLLLDPMFIVPGSDITSVHITADYVKGNDKPIYSRSTDTNAMERSETPDSEPTDDNDKNFENSEKSRLNDTLVGT</sequence>
<dbReference type="GO" id="GO:0005524">
    <property type="term" value="F:ATP binding"/>
    <property type="evidence" value="ECO:0007669"/>
    <property type="project" value="UniProtKB-KW"/>
</dbReference>
<keyword evidence="5" id="KW-0143">Chaperone</keyword>
<evidence type="ECO:0000313" key="9">
    <source>
        <dbReference type="RefSeq" id="XP_034113203.1"/>
    </source>
</evidence>
<dbReference type="InterPro" id="IPR059067">
    <property type="entry name" value="Znf_ribbon_CLPX-like"/>
</dbReference>
<dbReference type="AlphaFoldDB" id="A0A6P8XK63"/>
<dbReference type="GO" id="GO:0140662">
    <property type="term" value="F:ATP-dependent protein folding chaperone"/>
    <property type="evidence" value="ECO:0007669"/>
    <property type="project" value="InterPro"/>
</dbReference>
<dbReference type="FunFam" id="1.10.8.60:FF:000002">
    <property type="entry name" value="ATP-dependent Clp protease ATP-binding subunit ClpX"/>
    <property type="match status" value="1"/>
</dbReference>
<dbReference type="NCBIfam" id="TIGR00382">
    <property type="entry name" value="clpX"/>
    <property type="match status" value="1"/>
</dbReference>
<feature type="region of interest" description="Disordered" evidence="6">
    <location>
        <begin position="480"/>
        <end position="502"/>
    </location>
</feature>
<dbReference type="GO" id="GO:0016887">
    <property type="term" value="F:ATP hydrolysis activity"/>
    <property type="evidence" value="ECO:0007669"/>
    <property type="project" value="InterPro"/>
</dbReference>
<evidence type="ECO:0000256" key="6">
    <source>
        <dbReference type="SAM" id="MobiDB-lite"/>
    </source>
</evidence>
<feature type="compositionally biased region" description="Low complexity" evidence="6">
    <location>
        <begin position="482"/>
        <end position="494"/>
    </location>
</feature>
<dbReference type="CDD" id="cd19497">
    <property type="entry name" value="RecA-like_ClpX"/>
    <property type="match status" value="1"/>
</dbReference>
<dbReference type="Pfam" id="PF26040">
    <property type="entry name" value="Zn_ribbon_CLPX_N"/>
    <property type="match status" value="1"/>
</dbReference>
<dbReference type="Gene3D" id="3.40.50.300">
    <property type="entry name" value="P-loop containing nucleotide triphosphate hydrolases"/>
    <property type="match status" value="1"/>
</dbReference>
<dbReference type="FunFam" id="3.40.50.300:FF:000378">
    <property type="entry name" value="ATP-dependent Clp protease ATP-binding subunit clpX-like, mitochondrial"/>
    <property type="match status" value="1"/>
</dbReference>
<dbReference type="InterPro" id="IPR027417">
    <property type="entry name" value="P-loop_NTPase"/>
</dbReference>
<dbReference type="InterPro" id="IPR059188">
    <property type="entry name" value="Znf_CLPX-like"/>
</dbReference>
<keyword evidence="4 9" id="KW-0067">ATP-binding</keyword>
<proteinExistence type="predicted"/>
<dbReference type="GO" id="GO:0046983">
    <property type="term" value="F:protein dimerization activity"/>
    <property type="evidence" value="ECO:0007669"/>
    <property type="project" value="InterPro"/>
</dbReference>
<feature type="region of interest" description="Disordered" evidence="6">
    <location>
        <begin position="628"/>
        <end position="672"/>
    </location>
</feature>
<dbReference type="PROSITE" id="PS51902">
    <property type="entry name" value="CLPX_ZB"/>
    <property type="match status" value="1"/>
</dbReference>
<feature type="domain" description="ClpX-type ZB" evidence="7">
    <location>
        <begin position="121"/>
        <end position="174"/>
    </location>
</feature>
<feature type="compositionally biased region" description="Low complexity" evidence="6">
    <location>
        <begin position="78"/>
        <end position="112"/>
    </location>
</feature>
<evidence type="ECO:0000256" key="3">
    <source>
        <dbReference type="ARBA" id="ARBA00022833"/>
    </source>
</evidence>
<keyword evidence="2" id="KW-0547">Nucleotide-binding</keyword>
<dbReference type="RefSeq" id="XP_034113203.1">
    <property type="nucleotide sequence ID" value="XM_034257312.2"/>
</dbReference>
<reference evidence="9" key="1">
    <citation type="submission" date="2025-08" db="UniProtKB">
        <authorList>
            <consortium name="RefSeq"/>
        </authorList>
    </citation>
    <scope>IDENTIFICATION</scope>
    <source>
        <strain evidence="9">15112-1751.03</strain>
        <tissue evidence="9">Whole Adult</tissue>
    </source>
</reference>
<gene>
    <name evidence="9" type="primary">LOC117573844</name>
</gene>
<dbReference type="OrthoDB" id="1721884at2759"/>
<dbReference type="Pfam" id="PF07724">
    <property type="entry name" value="AAA_2"/>
    <property type="match status" value="1"/>
</dbReference>
<evidence type="ECO:0000256" key="1">
    <source>
        <dbReference type="ARBA" id="ARBA00022723"/>
    </source>
</evidence>
<dbReference type="GO" id="GO:0051603">
    <property type="term" value="P:proteolysis involved in protein catabolic process"/>
    <property type="evidence" value="ECO:0007669"/>
    <property type="project" value="TreeGrafter"/>
</dbReference>
<keyword evidence="9" id="KW-0378">Hydrolase</keyword>
<dbReference type="GeneID" id="117573844"/>
<dbReference type="CTD" id="10845"/>
<dbReference type="GO" id="GO:0008233">
    <property type="term" value="F:peptidase activity"/>
    <property type="evidence" value="ECO:0007669"/>
    <property type="project" value="UniProtKB-KW"/>
</dbReference>
<dbReference type="GO" id="GO:0051082">
    <property type="term" value="F:unfolded protein binding"/>
    <property type="evidence" value="ECO:0007669"/>
    <property type="project" value="InterPro"/>
</dbReference>
<dbReference type="Gene3D" id="1.10.8.60">
    <property type="match status" value="1"/>
</dbReference>
<dbReference type="InterPro" id="IPR003593">
    <property type="entry name" value="AAA+_ATPase"/>
</dbReference>
<dbReference type="PANTHER" id="PTHR48102">
    <property type="entry name" value="ATP-DEPENDENT CLP PROTEASE ATP-BINDING SUBUNIT CLPX-LIKE, MITOCHONDRIAL-RELATED"/>
    <property type="match status" value="1"/>
</dbReference>
<keyword evidence="9" id="KW-0645">Protease</keyword>
<dbReference type="Pfam" id="PF10431">
    <property type="entry name" value="ClpB_D2-small"/>
    <property type="match status" value="1"/>
</dbReference>
<evidence type="ECO:0000259" key="7">
    <source>
        <dbReference type="PROSITE" id="PS51902"/>
    </source>
</evidence>
<dbReference type="GO" id="GO:0005759">
    <property type="term" value="C:mitochondrial matrix"/>
    <property type="evidence" value="ECO:0007669"/>
    <property type="project" value="TreeGrafter"/>
</dbReference>
<dbReference type="SMART" id="SM00382">
    <property type="entry name" value="AAA"/>
    <property type="match status" value="1"/>
</dbReference>
<dbReference type="InterPro" id="IPR050052">
    <property type="entry name" value="ATP-dep_Clp_protease_ClpX"/>
</dbReference>
<evidence type="ECO:0000256" key="4">
    <source>
        <dbReference type="ARBA" id="ARBA00022840"/>
    </source>
</evidence>
<dbReference type="InterPro" id="IPR003959">
    <property type="entry name" value="ATPase_AAA_core"/>
</dbReference>
<dbReference type="SUPFAM" id="SSF52540">
    <property type="entry name" value="P-loop containing nucleoside triphosphate hydrolases"/>
    <property type="match status" value="1"/>
</dbReference>
<name>A0A6P8XK63_DROAB</name>
<evidence type="ECO:0000256" key="5">
    <source>
        <dbReference type="ARBA" id="ARBA00023186"/>
    </source>
</evidence>
<feature type="compositionally biased region" description="Basic and acidic residues" evidence="6">
    <location>
        <begin position="652"/>
        <end position="665"/>
    </location>
</feature>
<keyword evidence="1" id="KW-0479">Metal-binding</keyword>